<organism evidence="2 3">
    <name type="scientific">Allacma fusca</name>
    <dbReference type="NCBI Taxonomy" id="39272"/>
    <lineage>
        <taxon>Eukaryota</taxon>
        <taxon>Metazoa</taxon>
        <taxon>Ecdysozoa</taxon>
        <taxon>Arthropoda</taxon>
        <taxon>Hexapoda</taxon>
        <taxon>Collembola</taxon>
        <taxon>Symphypleona</taxon>
        <taxon>Sminthuridae</taxon>
        <taxon>Allacma</taxon>
    </lineage>
</organism>
<dbReference type="EMBL" id="CAJVCH010088918">
    <property type="protein sequence ID" value="CAG7722400.1"/>
    <property type="molecule type" value="Genomic_DNA"/>
</dbReference>
<dbReference type="PROSITE" id="PS50234">
    <property type="entry name" value="VWFA"/>
    <property type="match status" value="1"/>
</dbReference>
<protein>
    <recommendedName>
        <fullName evidence="1">VWFA domain-containing protein</fullName>
    </recommendedName>
</protein>
<proteinExistence type="predicted"/>
<sequence length="347" mass="37716">MTKVSVSASKPSLYILLDNGLADNNDAGVLNQVIPILGNFFNDFDTTGDHKELIVGVGEFPTEETQQYLKPLVPLGFLSENKAHVVNAIGNRKVINNANQDFGIALQQAAGIIKASSPVDGGNILFVKTSGAKNTTLFSTEKEIELALRRDNIKLFTLEIVDVEKTRQNLGNLAMATQGDPIAFSRMEIPHIPLVVPTWLEFKVLAEYSTPPLPNQLERITYSSFVQPNTGWNLNEAAANTTAVTTLSASTLFIPPSQDFEAFEPVPFPSGANKFTTLESSIQVTNAANFVPSIQTIRDLTVSVAESNPAQVTLEFTNPRVLQLGNTGNGNNNFPTLERCDARPLGW</sequence>
<dbReference type="AlphaFoldDB" id="A0A8J2JV20"/>
<gene>
    <name evidence="2" type="ORF">AFUS01_LOCUS11539</name>
</gene>
<accession>A0A8J2JV20</accession>
<evidence type="ECO:0000313" key="3">
    <source>
        <dbReference type="Proteomes" id="UP000708208"/>
    </source>
</evidence>
<feature type="domain" description="VWFA" evidence="1">
    <location>
        <begin position="12"/>
        <end position="220"/>
    </location>
</feature>
<reference evidence="2" key="1">
    <citation type="submission" date="2021-06" db="EMBL/GenBank/DDBJ databases">
        <authorList>
            <person name="Hodson N. C."/>
            <person name="Mongue J. A."/>
            <person name="Jaron S. K."/>
        </authorList>
    </citation>
    <scope>NUCLEOTIDE SEQUENCE</scope>
</reference>
<evidence type="ECO:0000313" key="2">
    <source>
        <dbReference type="EMBL" id="CAG7722400.1"/>
    </source>
</evidence>
<comment type="caution">
    <text evidence="2">The sequence shown here is derived from an EMBL/GenBank/DDBJ whole genome shotgun (WGS) entry which is preliminary data.</text>
</comment>
<dbReference type="Proteomes" id="UP000708208">
    <property type="component" value="Unassembled WGS sequence"/>
</dbReference>
<keyword evidence="3" id="KW-1185">Reference proteome</keyword>
<dbReference type="InterPro" id="IPR002035">
    <property type="entry name" value="VWF_A"/>
</dbReference>
<name>A0A8J2JV20_9HEXA</name>
<evidence type="ECO:0000259" key="1">
    <source>
        <dbReference type="PROSITE" id="PS50234"/>
    </source>
</evidence>